<dbReference type="OrthoDB" id="358595at2"/>
<dbReference type="Pfam" id="PF01381">
    <property type="entry name" value="HTH_3"/>
    <property type="match status" value="1"/>
</dbReference>
<dbReference type="EMBL" id="CP002659">
    <property type="protein sequence ID" value="AEC02052.1"/>
    <property type="molecule type" value="Genomic_DNA"/>
</dbReference>
<evidence type="ECO:0000256" key="3">
    <source>
        <dbReference type="ARBA" id="ARBA00023163"/>
    </source>
</evidence>
<dbReference type="PANTHER" id="PTHR40661:SF3">
    <property type="entry name" value="FELS-1 PROPHAGE TRANSCRIPTIONAL REGULATOR"/>
    <property type="match status" value="1"/>
</dbReference>
<dbReference type="STRING" id="760011.Spico_0828"/>
<dbReference type="InterPro" id="IPR010982">
    <property type="entry name" value="Lambda_DNA-bd_dom_sf"/>
</dbReference>
<sequence length="232" mass="26036">MVGDRLKQARNEMRLSQMQLAKELGLAQSTYAKYELGGAIPEPVMQFLAQRQFNLHWLITGQGSMYLDGSGTDTLEPIAASTFITPKGKTYAVTIAEGVVSVPILTQRVSAGPGQEFLPADITEERLPVLERFVRMYPKESLFAAEVRGDSMTGIQLFDADLVIFVREQVEGDGIYVLSVDGEVFVKRVEFDPFDKKLTIRSENERYAPREVEADRVELLGKVVGWLHHHPY</sequence>
<keyword evidence="2" id="KW-0238">DNA-binding</keyword>
<dbReference type="eggNOG" id="COG2932">
    <property type="taxonomic scope" value="Bacteria"/>
</dbReference>
<evidence type="ECO:0000313" key="6">
    <source>
        <dbReference type="Proteomes" id="UP000007939"/>
    </source>
</evidence>
<evidence type="ECO:0000313" key="5">
    <source>
        <dbReference type="EMBL" id="AEC02052.1"/>
    </source>
</evidence>
<keyword evidence="6" id="KW-1185">Reference proteome</keyword>
<dbReference type="Pfam" id="PF00717">
    <property type="entry name" value="Peptidase_S24"/>
    <property type="match status" value="1"/>
</dbReference>
<dbReference type="InterPro" id="IPR036286">
    <property type="entry name" value="LexA/Signal_pep-like_sf"/>
</dbReference>
<dbReference type="AlphaFoldDB" id="F4GHF3"/>
<dbReference type="SUPFAM" id="SSF47413">
    <property type="entry name" value="lambda repressor-like DNA-binding domains"/>
    <property type="match status" value="1"/>
</dbReference>
<dbReference type="GO" id="GO:0003677">
    <property type="term" value="F:DNA binding"/>
    <property type="evidence" value="ECO:0007669"/>
    <property type="project" value="UniProtKB-KW"/>
</dbReference>
<evidence type="ECO:0000256" key="1">
    <source>
        <dbReference type="ARBA" id="ARBA00023015"/>
    </source>
</evidence>
<dbReference type="Gene3D" id="2.10.109.10">
    <property type="entry name" value="Umud Fragment, subunit A"/>
    <property type="match status" value="1"/>
</dbReference>
<dbReference type="CDD" id="cd00093">
    <property type="entry name" value="HTH_XRE"/>
    <property type="match status" value="1"/>
</dbReference>
<dbReference type="InterPro" id="IPR015927">
    <property type="entry name" value="Peptidase_S24_S26A/B/C"/>
</dbReference>
<keyword evidence="3" id="KW-0804">Transcription</keyword>
<accession>F4GHF3</accession>
<dbReference type="PROSITE" id="PS50943">
    <property type="entry name" value="HTH_CROC1"/>
    <property type="match status" value="1"/>
</dbReference>
<evidence type="ECO:0000259" key="4">
    <source>
        <dbReference type="PROSITE" id="PS50943"/>
    </source>
</evidence>
<dbReference type="InterPro" id="IPR001387">
    <property type="entry name" value="Cro/C1-type_HTH"/>
</dbReference>
<dbReference type="eggNOG" id="COG1396">
    <property type="taxonomic scope" value="Bacteria"/>
</dbReference>
<dbReference type="SUPFAM" id="SSF51306">
    <property type="entry name" value="LexA/Signal peptidase"/>
    <property type="match status" value="1"/>
</dbReference>
<dbReference type="Proteomes" id="UP000007939">
    <property type="component" value="Chromosome"/>
</dbReference>
<proteinExistence type="predicted"/>
<reference evidence="6" key="1">
    <citation type="submission" date="2011-04" db="EMBL/GenBank/DDBJ databases">
        <title>The complete genome of Spirochaeta coccoides DSM 17374.</title>
        <authorList>
            <person name="Lucas S."/>
            <person name="Copeland A."/>
            <person name="Lapidus A."/>
            <person name="Bruce D."/>
            <person name="Goodwin L."/>
            <person name="Pitluck S."/>
            <person name="Peters L."/>
            <person name="Kyrpides N."/>
            <person name="Mavromatis K."/>
            <person name="Pagani I."/>
            <person name="Ivanova N."/>
            <person name="Ovchinnikova G."/>
            <person name="Lu M."/>
            <person name="Detter J.C."/>
            <person name="Tapia R."/>
            <person name="Han C."/>
            <person name="Land M."/>
            <person name="Hauser L."/>
            <person name="Markowitz V."/>
            <person name="Cheng J.-F."/>
            <person name="Hugenholtz P."/>
            <person name="Woyke T."/>
            <person name="Wu D."/>
            <person name="Spring S."/>
            <person name="Schroeder M."/>
            <person name="Brambilla E."/>
            <person name="Klenk H.-P."/>
            <person name="Eisen J.A."/>
        </authorList>
    </citation>
    <scope>NUCLEOTIDE SEQUENCE [LARGE SCALE GENOMIC DNA]</scope>
    <source>
        <strain evidence="6">ATCC BAA-1237 / DSM 17374 / SPN1</strain>
    </source>
</reference>
<feature type="domain" description="HTH cro/C1-type" evidence="4">
    <location>
        <begin position="6"/>
        <end position="41"/>
    </location>
</feature>
<organism evidence="5 6">
    <name type="scientific">Parasphaerochaeta coccoides (strain ATCC BAA-1237 / DSM 17374 / SPN1)</name>
    <name type="common">Sphaerochaeta coccoides</name>
    <dbReference type="NCBI Taxonomy" id="760011"/>
    <lineage>
        <taxon>Bacteria</taxon>
        <taxon>Pseudomonadati</taxon>
        <taxon>Spirochaetota</taxon>
        <taxon>Spirochaetia</taxon>
        <taxon>Spirochaetales</taxon>
        <taxon>Sphaerochaetaceae</taxon>
        <taxon>Parasphaerochaeta</taxon>
    </lineage>
</organism>
<reference evidence="5 6" key="2">
    <citation type="journal article" date="2012" name="Stand. Genomic Sci.">
        <title>Complete genome sequence of the termite hindgut bacterium Spirochaeta coccoides type strain (SPN1(T)), reclassification in the genus Sphaerochaeta as Sphaerochaeta coccoides comb. nov. and emendations of the family Spirochaetaceae and the genus Sphaerochaeta.</title>
        <authorList>
            <person name="Abt B."/>
            <person name="Han C."/>
            <person name="Scheuner C."/>
            <person name="Lu M."/>
            <person name="Lapidus A."/>
            <person name="Nolan M."/>
            <person name="Lucas S."/>
            <person name="Hammon N."/>
            <person name="Deshpande S."/>
            <person name="Cheng J.F."/>
            <person name="Tapia R."/>
            <person name="Goodwin L.A."/>
            <person name="Pitluck S."/>
            <person name="Liolios K."/>
            <person name="Pagani I."/>
            <person name="Ivanova N."/>
            <person name="Mavromatis K."/>
            <person name="Mikhailova N."/>
            <person name="Huntemann M."/>
            <person name="Pati A."/>
            <person name="Chen A."/>
            <person name="Palaniappan K."/>
            <person name="Land M."/>
            <person name="Hauser L."/>
            <person name="Brambilla E.M."/>
            <person name="Rohde M."/>
            <person name="Spring S."/>
            <person name="Gronow S."/>
            <person name="Goker M."/>
            <person name="Woyke T."/>
            <person name="Bristow J."/>
            <person name="Eisen J.A."/>
            <person name="Markowitz V."/>
            <person name="Hugenholtz P."/>
            <person name="Kyrpides N.C."/>
            <person name="Klenk H.P."/>
            <person name="Detter J.C."/>
        </authorList>
    </citation>
    <scope>NUCLEOTIDE SEQUENCE [LARGE SCALE GENOMIC DNA]</scope>
    <source>
        <strain evidence="6">ATCC BAA-1237 / DSM 17374 / SPN1</strain>
    </source>
</reference>
<protein>
    <submittedName>
        <fullName evidence="5">Phage repressor</fullName>
    </submittedName>
</protein>
<evidence type="ECO:0000256" key="2">
    <source>
        <dbReference type="ARBA" id="ARBA00023125"/>
    </source>
</evidence>
<dbReference type="RefSeq" id="WP_013739448.1">
    <property type="nucleotide sequence ID" value="NC_015436.1"/>
</dbReference>
<gene>
    <name evidence="5" type="ordered locus">Spico_0828</name>
</gene>
<name>F4GHF3_PARC1</name>
<dbReference type="SMART" id="SM00530">
    <property type="entry name" value="HTH_XRE"/>
    <property type="match status" value="1"/>
</dbReference>
<dbReference type="PANTHER" id="PTHR40661">
    <property type="match status" value="1"/>
</dbReference>
<dbReference type="CDD" id="cd06529">
    <property type="entry name" value="S24_LexA-like"/>
    <property type="match status" value="1"/>
</dbReference>
<dbReference type="HOGENOM" id="CLU_066192_1_2_12"/>
<keyword evidence="1" id="KW-0805">Transcription regulation</keyword>
<dbReference type="InterPro" id="IPR039418">
    <property type="entry name" value="LexA-like"/>
</dbReference>
<dbReference type="KEGG" id="scc:Spico_0828"/>
<dbReference type="Gene3D" id="1.10.260.40">
    <property type="entry name" value="lambda repressor-like DNA-binding domains"/>
    <property type="match status" value="1"/>
</dbReference>